<keyword evidence="2" id="KW-1185">Reference proteome</keyword>
<sequence length="198" mass="21906">MSLVSDLQTKELMKHLMKNEIVTIVLIGIALNGCQSNSQTDKYLTLDKSPLKAIVPKEIVQNTLIYTVHPSLNFSLPKGKDGGAPGFPSFNISKFSSELNIKDIKSLENKLLSIPKAKLIEEPRYLKVSGNIAIEYSLLAKVTSDFVVGGSEESSFISNQVVIEHTSGLYTCSMDVSIDEYEQYKSLSNKLCYSITFD</sequence>
<gene>
    <name evidence="1" type="ORF">FE810_14820</name>
</gene>
<name>A0A5R9ICI3_9GAMM</name>
<protein>
    <submittedName>
        <fullName evidence="1">Uncharacterized protein</fullName>
    </submittedName>
</protein>
<dbReference type="EMBL" id="VCBC01000017">
    <property type="protein sequence ID" value="TLU61281.1"/>
    <property type="molecule type" value="Genomic_DNA"/>
</dbReference>
<reference evidence="1 2" key="1">
    <citation type="submission" date="2019-05" db="EMBL/GenBank/DDBJ databases">
        <title>Genome sequences of Thalassotalea litorea 1K03283.</title>
        <authorList>
            <person name="Zhang D."/>
        </authorList>
    </citation>
    <scope>NUCLEOTIDE SEQUENCE [LARGE SCALE GENOMIC DNA]</scope>
    <source>
        <strain evidence="1 2">MCCC 1K03283</strain>
    </source>
</reference>
<dbReference type="AlphaFoldDB" id="A0A5R9ICI3"/>
<organism evidence="1 2">
    <name type="scientific">Thalassotalea litorea</name>
    <dbReference type="NCBI Taxonomy" id="2020715"/>
    <lineage>
        <taxon>Bacteria</taxon>
        <taxon>Pseudomonadati</taxon>
        <taxon>Pseudomonadota</taxon>
        <taxon>Gammaproteobacteria</taxon>
        <taxon>Alteromonadales</taxon>
        <taxon>Colwelliaceae</taxon>
        <taxon>Thalassotalea</taxon>
    </lineage>
</organism>
<comment type="caution">
    <text evidence="1">The sequence shown here is derived from an EMBL/GenBank/DDBJ whole genome shotgun (WGS) entry which is preliminary data.</text>
</comment>
<evidence type="ECO:0000313" key="1">
    <source>
        <dbReference type="EMBL" id="TLU61281.1"/>
    </source>
</evidence>
<dbReference type="RefSeq" id="WP_138321061.1">
    <property type="nucleotide sequence ID" value="NZ_VCBC01000017.1"/>
</dbReference>
<proteinExistence type="predicted"/>
<accession>A0A5R9ICI3</accession>
<dbReference type="Proteomes" id="UP000307790">
    <property type="component" value="Unassembled WGS sequence"/>
</dbReference>
<evidence type="ECO:0000313" key="2">
    <source>
        <dbReference type="Proteomes" id="UP000307790"/>
    </source>
</evidence>